<dbReference type="GO" id="GO:0020037">
    <property type="term" value="F:heme binding"/>
    <property type="evidence" value="ECO:0007669"/>
    <property type="project" value="InterPro"/>
</dbReference>
<dbReference type="InterPro" id="IPR013427">
    <property type="entry name" value="Haem-bd_dom_put"/>
</dbReference>
<dbReference type="Proteomes" id="UP000280296">
    <property type="component" value="Unassembled WGS sequence"/>
</dbReference>
<protein>
    <submittedName>
        <fullName evidence="7">C-type cytochrome</fullName>
    </submittedName>
</protein>
<dbReference type="PROSITE" id="PS51007">
    <property type="entry name" value="CYTC"/>
    <property type="match status" value="1"/>
</dbReference>
<evidence type="ECO:0000256" key="5">
    <source>
        <dbReference type="SAM" id="MobiDB-lite"/>
    </source>
</evidence>
<accession>A0A432MDU4</accession>
<feature type="domain" description="Cytochrome c" evidence="6">
    <location>
        <begin position="47"/>
        <end position="185"/>
    </location>
</feature>
<comment type="caution">
    <text evidence="7">The sequence shown here is derived from an EMBL/GenBank/DDBJ whole genome shotgun (WGS) entry which is preliminary data.</text>
</comment>
<organism evidence="7 8">
    <name type="scientific">Tautonia sociabilis</name>
    <dbReference type="NCBI Taxonomy" id="2080755"/>
    <lineage>
        <taxon>Bacteria</taxon>
        <taxon>Pseudomonadati</taxon>
        <taxon>Planctomycetota</taxon>
        <taxon>Planctomycetia</taxon>
        <taxon>Isosphaerales</taxon>
        <taxon>Isosphaeraceae</taxon>
        <taxon>Tautonia</taxon>
    </lineage>
</organism>
<evidence type="ECO:0000256" key="4">
    <source>
        <dbReference type="PROSITE-ProRule" id="PRU00433"/>
    </source>
</evidence>
<dbReference type="InterPro" id="IPR009056">
    <property type="entry name" value="Cyt_c-like_dom"/>
</dbReference>
<feature type="compositionally biased region" description="Basic and acidic residues" evidence="5">
    <location>
        <begin position="146"/>
        <end position="156"/>
    </location>
</feature>
<evidence type="ECO:0000313" key="8">
    <source>
        <dbReference type="Proteomes" id="UP000280296"/>
    </source>
</evidence>
<dbReference type="Gene3D" id="2.120.10.30">
    <property type="entry name" value="TolB, C-terminal domain"/>
    <property type="match status" value="1"/>
</dbReference>
<dbReference type="PANTHER" id="PTHR19328:SF75">
    <property type="entry name" value="ALDOSE SUGAR DEHYDROGENASE YLII"/>
    <property type="match status" value="1"/>
</dbReference>
<dbReference type="GO" id="GO:0009055">
    <property type="term" value="F:electron transfer activity"/>
    <property type="evidence" value="ECO:0007669"/>
    <property type="project" value="InterPro"/>
</dbReference>
<dbReference type="Gene3D" id="1.10.760.10">
    <property type="entry name" value="Cytochrome c-like domain"/>
    <property type="match status" value="1"/>
</dbReference>
<feature type="region of interest" description="Disordered" evidence="5">
    <location>
        <begin position="146"/>
        <end position="167"/>
    </location>
</feature>
<evidence type="ECO:0000256" key="1">
    <source>
        <dbReference type="ARBA" id="ARBA00022617"/>
    </source>
</evidence>
<keyword evidence="1 4" id="KW-0349">Heme</keyword>
<dbReference type="SUPFAM" id="SSF46626">
    <property type="entry name" value="Cytochrome c"/>
    <property type="match status" value="1"/>
</dbReference>
<dbReference type="SUPFAM" id="SSF50952">
    <property type="entry name" value="Soluble quinoprotein glucose dehydrogenase"/>
    <property type="match status" value="1"/>
</dbReference>
<dbReference type="InterPro" id="IPR011041">
    <property type="entry name" value="Quinoprot_gluc/sorb_DH_b-prop"/>
</dbReference>
<keyword evidence="8" id="KW-1185">Reference proteome</keyword>
<dbReference type="NCBIfam" id="TIGR02603">
    <property type="entry name" value="CxxCH_TIGR02603"/>
    <property type="match status" value="1"/>
</dbReference>
<dbReference type="EMBL" id="RYZH01000064">
    <property type="protein sequence ID" value="RUL83105.1"/>
    <property type="molecule type" value="Genomic_DNA"/>
</dbReference>
<keyword evidence="2 4" id="KW-0479">Metal-binding</keyword>
<dbReference type="InterPro" id="IPR011042">
    <property type="entry name" value="6-blade_b-propeller_TolB-like"/>
</dbReference>
<evidence type="ECO:0000259" key="6">
    <source>
        <dbReference type="PROSITE" id="PS51007"/>
    </source>
</evidence>
<reference evidence="7 8" key="1">
    <citation type="submission" date="2018-12" db="EMBL/GenBank/DDBJ databases">
        <authorList>
            <person name="Toschakov S.V."/>
        </authorList>
    </citation>
    <scope>NUCLEOTIDE SEQUENCE [LARGE SCALE GENOMIC DNA]</scope>
    <source>
        <strain evidence="7 8">GM2012</strain>
    </source>
</reference>
<sequence length="567" mass="60480">MASPPRTGAMPFPPISLAIALAFGAGDEPSPASDPATLSRFAFEHPGDPDRGRSLFFDEARLSCSKCHRAGDRGGEVGPDLSDVGAKLDLPYLIEAILEPSRQIVEGYRSSVVATTDGRVLTGLVRSEDGDRILLVDAEAREIPIPRSEIEDRSESDASPMPEGLASSLSPAEFADLIAFLASLRSSDQPTPGSGVKGPASLPPGFRRETVADGLTGATALAISPDGLVFVCEQVGRLRIIKNGLLLPEPFATLEVDDHWERGLIGVCLDPEFERNGFVYTVSVASSPYPHHQITRLTAEGDRAVPGSAVVLFEGDDQRRLGGNVPAGHQGGAIHFGPDGTLYVAIGEQTAGAPSQRLDSLLGKILRLNPDGSIPGDNPFLDRSQGKYQAIWALGCRNVFTFAIQPETGLMLLNDVGGEAEEINVGLPGANYGWPVVEHGPTDRPGITGPIHWYPTASICGGAFCPVSPGPGGFPAEYRGKYFFMDFVKGWIRVLDPADPRRPIPASAFALGLARPVDLAFAPDGSLYVLTRDAWVRDDRFRPGTGALHRIWFDGDRAASPREGLRP</sequence>
<gene>
    <name evidence="7" type="ORF">TsocGM_22710</name>
</gene>
<dbReference type="PANTHER" id="PTHR19328">
    <property type="entry name" value="HEDGEHOG-INTERACTING PROTEIN"/>
    <property type="match status" value="1"/>
</dbReference>
<dbReference type="InterPro" id="IPR036909">
    <property type="entry name" value="Cyt_c-like_dom_sf"/>
</dbReference>
<proteinExistence type="predicted"/>
<keyword evidence="3 4" id="KW-0408">Iron</keyword>
<name>A0A432MDU4_9BACT</name>
<dbReference type="AlphaFoldDB" id="A0A432MDU4"/>
<feature type="region of interest" description="Disordered" evidence="5">
    <location>
        <begin position="26"/>
        <end position="45"/>
    </location>
</feature>
<evidence type="ECO:0000313" key="7">
    <source>
        <dbReference type="EMBL" id="RUL83105.1"/>
    </source>
</evidence>
<evidence type="ECO:0000256" key="2">
    <source>
        <dbReference type="ARBA" id="ARBA00022723"/>
    </source>
</evidence>
<evidence type="ECO:0000256" key="3">
    <source>
        <dbReference type="ARBA" id="ARBA00023004"/>
    </source>
</evidence>
<dbReference type="InterPro" id="IPR012938">
    <property type="entry name" value="Glc/Sorbosone_DH"/>
</dbReference>
<dbReference type="Pfam" id="PF07995">
    <property type="entry name" value="GSDH"/>
    <property type="match status" value="1"/>
</dbReference>
<reference evidence="7 8" key="2">
    <citation type="submission" date="2019-01" db="EMBL/GenBank/DDBJ databases">
        <title>Tautonia sociabilis, a novel thermotolerant planctomycete of Isosphaeraceae family, isolated from a 4000 m deep subterranean habitat.</title>
        <authorList>
            <person name="Kovaleva O.L."/>
            <person name="Elcheninov A.G."/>
            <person name="Van Heerden E."/>
            <person name="Toshchakov S.V."/>
            <person name="Novikov A."/>
            <person name="Bonch-Osmolovskaya E.A."/>
            <person name="Kublanov I.V."/>
        </authorList>
    </citation>
    <scope>NUCLEOTIDE SEQUENCE [LARGE SCALE GENOMIC DNA]</scope>
    <source>
        <strain evidence="7 8">GM2012</strain>
    </source>
</reference>
<dbReference type="GO" id="GO:0046872">
    <property type="term" value="F:metal ion binding"/>
    <property type="evidence" value="ECO:0007669"/>
    <property type="project" value="UniProtKB-KW"/>
</dbReference>